<comment type="caution">
    <text evidence="2">The sequence shown here is derived from an EMBL/GenBank/DDBJ whole genome shotgun (WGS) entry which is preliminary data.</text>
</comment>
<reference evidence="2 3" key="1">
    <citation type="journal article" date="2021" name="Elife">
        <title>Chloroplast acquisition without the gene transfer in kleptoplastic sea slugs, Plakobranchus ocellatus.</title>
        <authorList>
            <person name="Maeda T."/>
            <person name="Takahashi S."/>
            <person name="Yoshida T."/>
            <person name="Shimamura S."/>
            <person name="Takaki Y."/>
            <person name="Nagai Y."/>
            <person name="Toyoda A."/>
            <person name="Suzuki Y."/>
            <person name="Arimoto A."/>
            <person name="Ishii H."/>
            <person name="Satoh N."/>
            <person name="Nishiyama T."/>
            <person name="Hasebe M."/>
            <person name="Maruyama T."/>
            <person name="Minagawa J."/>
            <person name="Obokata J."/>
            <person name="Shigenobu S."/>
        </authorList>
    </citation>
    <scope>NUCLEOTIDE SEQUENCE [LARGE SCALE GENOMIC DNA]</scope>
</reference>
<evidence type="ECO:0000313" key="3">
    <source>
        <dbReference type="Proteomes" id="UP000735302"/>
    </source>
</evidence>
<accession>A0AAV3YN23</accession>
<organism evidence="2 3">
    <name type="scientific">Plakobranchus ocellatus</name>
    <dbReference type="NCBI Taxonomy" id="259542"/>
    <lineage>
        <taxon>Eukaryota</taxon>
        <taxon>Metazoa</taxon>
        <taxon>Spiralia</taxon>
        <taxon>Lophotrochozoa</taxon>
        <taxon>Mollusca</taxon>
        <taxon>Gastropoda</taxon>
        <taxon>Heterobranchia</taxon>
        <taxon>Euthyneura</taxon>
        <taxon>Panpulmonata</taxon>
        <taxon>Sacoglossa</taxon>
        <taxon>Placobranchoidea</taxon>
        <taxon>Plakobranchidae</taxon>
        <taxon>Plakobranchus</taxon>
    </lineage>
</organism>
<dbReference type="EMBL" id="BLXT01001319">
    <property type="protein sequence ID" value="GFN84484.1"/>
    <property type="molecule type" value="Genomic_DNA"/>
</dbReference>
<keyword evidence="3" id="KW-1185">Reference proteome</keyword>
<feature type="region of interest" description="Disordered" evidence="1">
    <location>
        <begin position="26"/>
        <end position="73"/>
    </location>
</feature>
<dbReference type="AlphaFoldDB" id="A0AAV3YN23"/>
<protein>
    <submittedName>
        <fullName evidence="2">Uncharacterized protein</fullName>
    </submittedName>
</protein>
<feature type="compositionally biased region" description="Pro residues" evidence="1">
    <location>
        <begin position="37"/>
        <end position="46"/>
    </location>
</feature>
<name>A0AAV3YN23_9GAST</name>
<dbReference type="Proteomes" id="UP000735302">
    <property type="component" value="Unassembled WGS sequence"/>
</dbReference>
<evidence type="ECO:0000313" key="2">
    <source>
        <dbReference type="EMBL" id="GFN84484.1"/>
    </source>
</evidence>
<proteinExistence type="predicted"/>
<sequence length="93" mass="10210">MTRRVQLLPHKYHQLHFLHHSAPVQPLSSAPSLAPIQPLPSAPQPQPTALKQPLPSVQQPQKTVDHPSRSPLAVIVSRKKTNVSNAVSLKART</sequence>
<gene>
    <name evidence="2" type="ORF">PoB_001099000</name>
</gene>
<evidence type="ECO:0000256" key="1">
    <source>
        <dbReference type="SAM" id="MobiDB-lite"/>
    </source>
</evidence>